<accession>A0A0F9KLK7</accession>
<evidence type="ECO:0000256" key="1">
    <source>
        <dbReference type="SAM" id="Phobius"/>
    </source>
</evidence>
<reference evidence="2" key="1">
    <citation type="journal article" date="2015" name="Nature">
        <title>Complex archaea that bridge the gap between prokaryotes and eukaryotes.</title>
        <authorList>
            <person name="Spang A."/>
            <person name="Saw J.H."/>
            <person name="Jorgensen S.L."/>
            <person name="Zaremba-Niedzwiedzka K."/>
            <person name="Martijn J."/>
            <person name="Lind A.E."/>
            <person name="van Eijk R."/>
            <person name="Schleper C."/>
            <person name="Guy L."/>
            <person name="Ettema T.J."/>
        </authorList>
    </citation>
    <scope>NUCLEOTIDE SEQUENCE</scope>
</reference>
<dbReference type="EMBL" id="LAZR01008936">
    <property type="protein sequence ID" value="KKM75666.1"/>
    <property type="molecule type" value="Genomic_DNA"/>
</dbReference>
<name>A0A0F9KLK7_9ZZZZ</name>
<organism evidence="2">
    <name type="scientific">marine sediment metagenome</name>
    <dbReference type="NCBI Taxonomy" id="412755"/>
    <lineage>
        <taxon>unclassified sequences</taxon>
        <taxon>metagenomes</taxon>
        <taxon>ecological metagenomes</taxon>
    </lineage>
</organism>
<evidence type="ECO:0000313" key="2">
    <source>
        <dbReference type="EMBL" id="KKM75666.1"/>
    </source>
</evidence>
<proteinExistence type="predicted"/>
<dbReference type="AlphaFoldDB" id="A0A0F9KLK7"/>
<gene>
    <name evidence="2" type="ORF">LCGC14_1387920</name>
</gene>
<comment type="caution">
    <text evidence="2">The sequence shown here is derived from an EMBL/GenBank/DDBJ whole genome shotgun (WGS) entry which is preliminary data.</text>
</comment>
<keyword evidence="1" id="KW-0472">Membrane</keyword>
<protein>
    <submittedName>
        <fullName evidence="2">Uncharacterized protein</fullName>
    </submittedName>
</protein>
<feature type="transmembrane region" description="Helical" evidence="1">
    <location>
        <begin position="21"/>
        <end position="39"/>
    </location>
</feature>
<keyword evidence="1" id="KW-0812">Transmembrane</keyword>
<sequence>MQLRSIIIDKKKEKRKRWIKWIGGSIGWMILIGIGYMVFK</sequence>
<keyword evidence="1" id="KW-1133">Transmembrane helix</keyword>